<feature type="domain" description="Response regulatory" evidence="10">
    <location>
        <begin position="7"/>
        <end position="124"/>
    </location>
</feature>
<dbReference type="SMART" id="SM00342">
    <property type="entry name" value="HTH_ARAC"/>
    <property type="match status" value="1"/>
</dbReference>
<dbReference type="AlphaFoldDB" id="A0A916QC02"/>
<dbReference type="Gene3D" id="1.10.10.60">
    <property type="entry name" value="Homeodomain-like"/>
    <property type="match status" value="2"/>
</dbReference>
<evidence type="ECO:0000256" key="5">
    <source>
        <dbReference type="ARBA" id="ARBA00023015"/>
    </source>
</evidence>
<dbReference type="CDD" id="cd17536">
    <property type="entry name" value="REC_YesN-like"/>
    <property type="match status" value="1"/>
</dbReference>
<keyword evidence="5" id="KW-0805">Transcription regulation</keyword>
<dbReference type="PROSITE" id="PS50110">
    <property type="entry name" value="RESPONSE_REGULATORY"/>
    <property type="match status" value="1"/>
</dbReference>
<dbReference type="PRINTS" id="PR00032">
    <property type="entry name" value="HTHARAC"/>
</dbReference>
<dbReference type="InterPro" id="IPR018060">
    <property type="entry name" value="HTH_AraC"/>
</dbReference>
<keyword evidence="2" id="KW-0963">Cytoplasm</keyword>
<dbReference type="RefSeq" id="WP_200966227.1">
    <property type="nucleotide sequence ID" value="NZ_BMAQ01000009.1"/>
</dbReference>
<evidence type="ECO:0000259" key="9">
    <source>
        <dbReference type="PROSITE" id="PS01124"/>
    </source>
</evidence>
<protein>
    <submittedName>
        <fullName evidence="11">AraC family transcriptional regulator</fullName>
    </submittedName>
</protein>
<dbReference type="EMBL" id="BMAQ01000009">
    <property type="protein sequence ID" value="GFR37960.1"/>
    <property type="molecule type" value="Genomic_DNA"/>
</dbReference>
<dbReference type="PANTHER" id="PTHR42713:SF3">
    <property type="entry name" value="TRANSCRIPTIONAL REGULATORY PROTEIN HPTR"/>
    <property type="match status" value="1"/>
</dbReference>
<evidence type="ECO:0000256" key="7">
    <source>
        <dbReference type="ARBA" id="ARBA00023163"/>
    </source>
</evidence>
<dbReference type="PANTHER" id="PTHR42713">
    <property type="entry name" value="HISTIDINE KINASE-RELATED"/>
    <property type="match status" value="1"/>
</dbReference>
<sequence length="542" mass="62763">MSEAVCKVIIVDDEPIILRSLTKVIPWEALGLKLAGSARNGEAALEIVSKERPDIIISDIRMPSIDGITLMRTVMEQDPDVMFIILSGYGEFEYAREAIKHGAFNYLLKPIDHDELQEVLIQAKERIEQRRKTSQEQDTLRRSLRSLSSLVRERMFYGLIEGRDGLPYSQFRQDYWLDEWELRSPYYMGLVNLDDYEAVIAGWSAEERRLWNFAVNNILNEYLMARGCFTVFPYHNGEWIYIMQGIDAAEMKRIAGELIETIKKCTKLSVSVAISRRFEHIDSLQASYQSCREALYRRFTYGKEKVYMDGERQEDGAALAQGEEVPVHYPLQLEKELSDALRTLDWPRVDRGLAALERDLSSASAPKQTVLHILIQLVVMLHRQLDAYHQMQHGQLEPLLSRLTSLVTLEEMIAEIREQFRRWIQQATEQDQRVDAQAIVRKVLDYVEQHYDHDLGIDEVAELVGLSCSHFCVLFKQVMGCTFLEYLTKYRIDKACSILRNSEIKVFQIAPLVGYQDPRYFTQVFKKVVGKTPSEYRMAQSS</sequence>
<dbReference type="PROSITE" id="PS01124">
    <property type="entry name" value="HTH_ARAC_FAMILY_2"/>
    <property type="match status" value="1"/>
</dbReference>
<evidence type="ECO:0000256" key="2">
    <source>
        <dbReference type="ARBA" id="ARBA00022490"/>
    </source>
</evidence>
<dbReference type="Proteomes" id="UP000654993">
    <property type="component" value="Unassembled WGS sequence"/>
</dbReference>
<dbReference type="GO" id="GO:0003700">
    <property type="term" value="F:DNA-binding transcription factor activity"/>
    <property type="evidence" value="ECO:0007669"/>
    <property type="project" value="InterPro"/>
</dbReference>
<dbReference type="Pfam" id="PF00072">
    <property type="entry name" value="Response_reg"/>
    <property type="match status" value="1"/>
</dbReference>
<evidence type="ECO:0000313" key="11">
    <source>
        <dbReference type="EMBL" id="GFR37960.1"/>
    </source>
</evidence>
<dbReference type="Pfam" id="PF17853">
    <property type="entry name" value="GGDEF_2"/>
    <property type="match status" value="1"/>
</dbReference>
<evidence type="ECO:0000256" key="6">
    <source>
        <dbReference type="ARBA" id="ARBA00023125"/>
    </source>
</evidence>
<dbReference type="Pfam" id="PF12833">
    <property type="entry name" value="HTH_18"/>
    <property type="match status" value="1"/>
</dbReference>
<comment type="caution">
    <text evidence="11">The sequence shown here is derived from an EMBL/GenBank/DDBJ whole genome shotgun (WGS) entry which is preliminary data.</text>
</comment>
<reference evidence="11" key="2">
    <citation type="journal article" date="2021" name="Data Brief">
        <title>Draft genome sequence data of the facultative, thermophilic, xylanolytic bacterium Paenibacillus sp. strain DA-C8.</title>
        <authorList>
            <person name="Chhe C."/>
            <person name="Uke A."/>
            <person name="Baramee S."/>
            <person name="Ungkulpasvich U."/>
            <person name="Tachaapaikoon C."/>
            <person name="Pason P."/>
            <person name="Waeonukul R."/>
            <person name="Ratanakhanokchai K."/>
            <person name="Kosugi A."/>
        </authorList>
    </citation>
    <scope>NUCLEOTIDE SEQUENCE</scope>
    <source>
        <strain evidence="11">DA-C8</strain>
    </source>
</reference>
<proteinExistence type="predicted"/>
<organism evidence="11 12">
    <name type="scientific">Insulibacter thermoxylanivorax</name>
    <dbReference type="NCBI Taxonomy" id="2749268"/>
    <lineage>
        <taxon>Bacteria</taxon>
        <taxon>Bacillati</taxon>
        <taxon>Bacillota</taxon>
        <taxon>Bacilli</taxon>
        <taxon>Bacillales</taxon>
        <taxon>Paenibacillaceae</taxon>
        <taxon>Insulibacter</taxon>
    </lineage>
</organism>
<keyword evidence="12" id="KW-1185">Reference proteome</keyword>
<dbReference type="Gene3D" id="3.40.50.2300">
    <property type="match status" value="1"/>
</dbReference>
<dbReference type="InterPro" id="IPR009057">
    <property type="entry name" value="Homeodomain-like_sf"/>
</dbReference>
<gene>
    <name evidence="11" type="ORF">PRECH8_12560</name>
</gene>
<keyword evidence="4" id="KW-0902">Two-component regulatory system</keyword>
<dbReference type="InterPro" id="IPR020449">
    <property type="entry name" value="Tscrpt_reg_AraC-type_HTH"/>
</dbReference>
<dbReference type="InterPro" id="IPR011006">
    <property type="entry name" value="CheY-like_superfamily"/>
</dbReference>
<dbReference type="InterPro" id="IPR041522">
    <property type="entry name" value="CdaR_GGDEF"/>
</dbReference>
<dbReference type="SUPFAM" id="SSF52172">
    <property type="entry name" value="CheY-like"/>
    <property type="match status" value="1"/>
</dbReference>
<reference evidence="11" key="1">
    <citation type="submission" date="2020-08" db="EMBL/GenBank/DDBJ databases">
        <authorList>
            <person name="Uke A."/>
            <person name="Chhe C."/>
            <person name="Baramee S."/>
            <person name="Kosugi A."/>
        </authorList>
    </citation>
    <scope>NUCLEOTIDE SEQUENCE</scope>
    <source>
        <strain evidence="11">DA-C8</strain>
    </source>
</reference>
<accession>A0A916QC02</accession>
<dbReference type="SMART" id="SM00448">
    <property type="entry name" value="REC"/>
    <property type="match status" value="1"/>
</dbReference>
<name>A0A916QC02_9BACL</name>
<dbReference type="SUPFAM" id="SSF46689">
    <property type="entry name" value="Homeodomain-like"/>
    <property type="match status" value="2"/>
</dbReference>
<feature type="modified residue" description="4-aspartylphosphate" evidence="8">
    <location>
        <position position="59"/>
    </location>
</feature>
<dbReference type="GO" id="GO:0043565">
    <property type="term" value="F:sequence-specific DNA binding"/>
    <property type="evidence" value="ECO:0007669"/>
    <property type="project" value="InterPro"/>
</dbReference>
<dbReference type="GO" id="GO:0005737">
    <property type="term" value="C:cytoplasm"/>
    <property type="evidence" value="ECO:0007669"/>
    <property type="project" value="UniProtKB-SubCell"/>
</dbReference>
<dbReference type="InterPro" id="IPR051552">
    <property type="entry name" value="HptR"/>
</dbReference>
<keyword evidence="7" id="KW-0804">Transcription</keyword>
<comment type="subcellular location">
    <subcellularLocation>
        <location evidence="1">Cytoplasm</location>
    </subcellularLocation>
</comment>
<evidence type="ECO:0000256" key="1">
    <source>
        <dbReference type="ARBA" id="ARBA00004496"/>
    </source>
</evidence>
<evidence type="ECO:0000259" key="10">
    <source>
        <dbReference type="PROSITE" id="PS50110"/>
    </source>
</evidence>
<evidence type="ECO:0000256" key="4">
    <source>
        <dbReference type="ARBA" id="ARBA00023012"/>
    </source>
</evidence>
<keyword evidence="6" id="KW-0238">DNA-binding</keyword>
<evidence type="ECO:0000313" key="12">
    <source>
        <dbReference type="Proteomes" id="UP000654993"/>
    </source>
</evidence>
<dbReference type="InterPro" id="IPR001789">
    <property type="entry name" value="Sig_transdc_resp-reg_receiver"/>
</dbReference>
<evidence type="ECO:0000256" key="3">
    <source>
        <dbReference type="ARBA" id="ARBA00022553"/>
    </source>
</evidence>
<evidence type="ECO:0000256" key="8">
    <source>
        <dbReference type="PROSITE-ProRule" id="PRU00169"/>
    </source>
</evidence>
<dbReference type="GO" id="GO:0000160">
    <property type="term" value="P:phosphorelay signal transduction system"/>
    <property type="evidence" value="ECO:0007669"/>
    <property type="project" value="UniProtKB-KW"/>
</dbReference>
<feature type="domain" description="HTH araC/xylS-type" evidence="9">
    <location>
        <begin position="441"/>
        <end position="539"/>
    </location>
</feature>
<keyword evidence="3 8" id="KW-0597">Phosphoprotein</keyword>